<keyword evidence="3" id="KW-1185">Reference proteome</keyword>
<dbReference type="EMBL" id="JAPDRK010000003">
    <property type="protein sequence ID" value="KAJ9614648.1"/>
    <property type="molecule type" value="Genomic_DNA"/>
</dbReference>
<protein>
    <recommendedName>
        <fullName evidence="1">N-acetyltransferase domain-containing protein</fullName>
    </recommendedName>
</protein>
<dbReference type="Proteomes" id="UP001172673">
    <property type="component" value="Unassembled WGS sequence"/>
</dbReference>
<proteinExistence type="predicted"/>
<gene>
    <name evidence="2" type="ORF">H2200_002785</name>
</gene>
<dbReference type="SUPFAM" id="SSF55729">
    <property type="entry name" value="Acyl-CoA N-acyltransferases (Nat)"/>
    <property type="match status" value="1"/>
</dbReference>
<accession>A0AA39CNW9</accession>
<dbReference type="PROSITE" id="PS51186">
    <property type="entry name" value="GNAT"/>
    <property type="match status" value="1"/>
</dbReference>
<name>A0AA39CNW9_9EURO</name>
<evidence type="ECO:0000313" key="3">
    <source>
        <dbReference type="Proteomes" id="UP001172673"/>
    </source>
</evidence>
<reference evidence="2" key="1">
    <citation type="submission" date="2022-10" db="EMBL/GenBank/DDBJ databases">
        <title>Culturing micro-colonial fungi from biological soil crusts in the Mojave desert and describing Neophaeococcomyces mojavensis, and introducing the new genera and species Taxawa tesnikishii.</title>
        <authorList>
            <person name="Kurbessoian T."/>
            <person name="Stajich J.E."/>
        </authorList>
    </citation>
    <scope>NUCLEOTIDE SEQUENCE</scope>
    <source>
        <strain evidence="2">TK_41</strain>
    </source>
</reference>
<sequence>METPASATQLHTSLKCLFAAPSDLSALIDLQYAACEGYLWHEAIWGANTSTNRAQAQDRLLKKWQATPHYSIIKCVDIRSDTMMAWCIWDIIPSHRTYDEATATDVMNDCGWLPEGKERDFGRGYLIPAIQKRWEVMKGREYLLLTNLCTAVEWRKKGAAKALVQWGLEKAQEMGIPAYCEASEMGLYVYQSLGFEKVGVLETRIDGKVLDKCTVMVAGM</sequence>
<evidence type="ECO:0000313" key="2">
    <source>
        <dbReference type="EMBL" id="KAJ9614648.1"/>
    </source>
</evidence>
<evidence type="ECO:0000259" key="1">
    <source>
        <dbReference type="PROSITE" id="PS51186"/>
    </source>
</evidence>
<dbReference type="PANTHER" id="PTHR42791:SF14">
    <property type="entry name" value="N-ACETYLTRANSFERASE DOMAIN-CONTAINING PROTEIN"/>
    <property type="match status" value="1"/>
</dbReference>
<dbReference type="PANTHER" id="PTHR42791">
    <property type="entry name" value="GNAT FAMILY ACETYLTRANSFERASE"/>
    <property type="match status" value="1"/>
</dbReference>
<feature type="domain" description="N-acetyltransferase" evidence="1">
    <location>
        <begin position="76"/>
        <end position="216"/>
    </location>
</feature>
<comment type="caution">
    <text evidence="2">The sequence shown here is derived from an EMBL/GenBank/DDBJ whole genome shotgun (WGS) entry which is preliminary data.</text>
</comment>
<dbReference type="InterPro" id="IPR016181">
    <property type="entry name" value="Acyl_CoA_acyltransferase"/>
</dbReference>
<dbReference type="GO" id="GO:0016747">
    <property type="term" value="F:acyltransferase activity, transferring groups other than amino-acyl groups"/>
    <property type="evidence" value="ECO:0007669"/>
    <property type="project" value="InterPro"/>
</dbReference>
<dbReference type="InterPro" id="IPR052523">
    <property type="entry name" value="Trichothecene_AcTrans"/>
</dbReference>
<dbReference type="Gene3D" id="3.40.630.30">
    <property type="match status" value="1"/>
</dbReference>
<dbReference type="AlphaFoldDB" id="A0AA39CNW9"/>
<organism evidence="2 3">
    <name type="scientific">Cladophialophora chaetospira</name>
    <dbReference type="NCBI Taxonomy" id="386627"/>
    <lineage>
        <taxon>Eukaryota</taxon>
        <taxon>Fungi</taxon>
        <taxon>Dikarya</taxon>
        <taxon>Ascomycota</taxon>
        <taxon>Pezizomycotina</taxon>
        <taxon>Eurotiomycetes</taxon>
        <taxon>Chaetothyriomycetidae</taxon>
        <taxon>Chaetothyriales</taxon>
        <taxon>Herpotrichiellaceae</taxon>
        <taxon>Cladophialophora</taxon>
    </lineage>
</organism>
<dbReference type="InterPro" id="IPR000182">
    <property type="entry name" value="GNAT_dom"/>
</dbReference>